<gene>
    <name evidence="1" type="ORF">Vadar_023215</name>
</gene>
<evidence type="ECO:0000313" key="2">
    <source>
        <dbReference type="Proteomes" id="UP000828048"/>
    </source>
</evidence>
<reference evidence="1 2" key="1">
    <citation type="journal article" date="2021" name="Hortic Res">
        <title>High-quality reference genome and annotation aids understanding of berry development for evergreen blueberry (Vaccinium darrowii).</title>
        <authorList>
            <person name="Yu J."/>
            <person name="Hulse-Kemp A.M."/>
            <person name="Babiker E."/>
            <person name="Staton M."/>
        </authorList>
    </citation>
    <scope>NUCLEOTIDE SEQUENCE [LARGE SCALE GENOMIC DNA]</scope>
    <source>
        <strain evidence="2">cv. NJ 8807/NJ 8810</strain>
        <tissue evidence="1">Young leaf</tissue>
    </source>
</reference>
<dbReference type="EMBL" id="CM037158">
    <property type="protein sequence ID" value="KAH7852310.1"/>
    <property type="molecule type" value="Genomic_DNA"/>
</dbReference>
<proteinExistence type="predicted"/>
<evidence type="ECO:0000313" key="1">
    <source>
        <dbReference type="EMBL" id="KAH7852310.1"/>
    </source>
</evidence>
<organism evidence="1 2">
    <name type="scientific">Vaccinium darrowii</name>
    <dbReference type="NCBI Taxonomy" id="229202"/>
    <lineage>
        <taxon>Eukaryota</taxon>
        <taxon>Viridiplantae</taxon>
        <taxon>Streptophyta</taxon>
        <taxon>Embryophyta</taxon>
        <taxon>Tracheophyta</taxon>
        <taxon>Spermatophyta</taxon>
        <taxon>Magnoliopsida</taxon>
        <taxon>eudicotyledons</taxon>
        <taxon>Gunneridae</taxon>
        <taxon>Pentapetalae</taxon>
        <taxon>asterids</taxon>
        <taxon>Ericales</taxon>
        <taxon>Ericaceae</taxon>
        <taxon>Vaccinioideae</taxon>
        <taxon>Vaccinieae</taxon>
        <taxon>Vaccinium</taxon>
    </lineage>
</organism>
<name>A0ACB7YFH4_9ERIC</name>
<dbReference type="Proteomes" id="UP000828048">
    <property type="component" value="Chromosome 8"/>
</dbReference>
<sequence length="228" mass="25910">MKKGVIKLVAKPYSVSEKTASRIWKQGQASIANGMMVDVSCKLLGRAGRKRIKIGLDQLATMSLHRRTNIRSFSRALNVTKSTLHRRIKECVRETIFIQQDNAKPHIHPLDVNFLEAAREDGFDICLACQPPQSPDMNVLDLGFFRAIQSLQHQEAPTTIDELVYAVEKPFEELSPESLDRIFLTWQACMLEVMKFNGGNNYKLPHMNKSQLTRCGVLPSQLQCEREL</sequence>
<keyword evidence="2" id="KW-1185">Reference proteome</keyword>
<accession>A0ACB7YFH4</accession>
<comment type="caution">
    <text evidence="1">The sequence shown here is derived from an EMBL/GenBank/DDBJ whole genome shotgun (WGS) entry which is preliminary data.</text>
</comment>
<protein>
    <submittedName>
        <fullName evidence="1">Uncharacterized protein</fullName>
    </submittedName>
</protein>